<dbReference type="GO" id="GO:0006811">
    <property type="term" value="P:monoatomic ion transport"/>
    <property type="evidence" value="ECO:0007669"/>
    <property type="project" value="UniProtKB-KW"/>
</dbReference>
<reference evidence="12" key="1">
    <citation type="submission" date="2019-03" db="EMBL/GenBank/DDBJ databases">
        <title>Aquabacterium pictum sp.nov., the first bacteriochlorophyll a-containing freshwater bacterium in the genus Aquabacterium of the class Betaproteobacteria.</title>
        <authorList>
            <person name="Hirose S."/>
            <person name="Tank M."/>
            <person name="Hara E."/>
            <person name="Tamaki H."/>
            <person name="Takaichi S."/>
            <person name="Haruta S."/>
            <person name="Hanada S."/>
        </authorList>
    </citation>
    <scope>NUCLEOTIDE SEQUENCE [LARGE SCALE GENOMIC DNA]</scope>
    <source>
        <strain evidence="12">W35</strain>
    </source>
</reference>
<comment type="subcellular location">
    <subcellularLocation>
        <location evidence="1">Cell inner membrane</location>
        <topology evidence="1">Multi-pass membrane protein</topology>
    </subcellularLocation>
</comment>
<keyword evidence="12" id="KW-1185">Reference proteome</keyword>
<name>A0A480AUE1_9BURK</name>
<evidence type="ECO:0000256" key="4">
    <source>
        <dbReference type="ARBA" id="ARBA00022475"/>
    </source>
</evidence>
<evidence type="ECO:0000256" key="8">
    <source>
        <dbReference type="ARBA" id="ARBA00023136"/>
    </source>
</evidence>
<dbReference type="GO" id="GO:0005886">
    <property type="term" value="C:plasma membrane"/>
    <property type="evidence" value="ECO:0007669"/>
    <property type="project" value="UniProtKB-SubCell"/>
</dbReference>
<proteinExistence type="predicted"/>
<dbReference type="RefSeq" id="WP_137734673.1">
    <property type="nucleotide sequence ID" value="NZ_BJCL01000012.1"/>
</dbReference>
<feature type="transmembrane region" description="Helical" evidence="10">
    <location>
        <begin position="93"/>
        <end position="113"/>
    </location>
</feature>
<dbReference type="GO" id="GO:0015297">
    <property type="term" value="F:antiporter activity"/>
    <property type="evidence" value="ECO:0007669"/>
    <property type="project" value="UniProtKB-KW"/>
</dbReference>
<evidence type="ECO:0000256" key="2">
    <source>
        <dbReference type="ARBA" id="ARBA00022448"/>
    </source>
</evidence>
<feature type="transmembrane region" description="Helical" evidence="10">
    <location>
        <begin position="245"/>
        <end position="271"/>
    </location>
</feature>
<evidence type="ECO:0000256" key="7">
    <source>
        <dbReference type="ARBA" id="ARBA00023065"/>
    </source>
</evidence>
<feature type="transmembrane region" description="Helical" evidence="10">
    <location>
        <begin position="397"/>
        <end position="418"/>
    </location>
</feature>
<organism evidence="11 12">
    <name type="scientific">Pseudaquabacterium pictum</name>
    <dbReference type="NCBI Taxonomy" id="2315236"/>
    <lineage>
        <taxon>Bacteria</taxon>
        <taxon>Pseudomonadati</taxon>
        <taxon>Pseudomonadota</taxon>
        <taxon>Betaproteobacteria</taxon>
        <taxon>Burkholderiales</taxon>
        <taxon>Sphaerotilaceae</taxon>
        <taxon>Pseudaquabacterium</taxon>
    </lineage>
</organism>
<accession>A0A480AUE1</accession>
<dbReference type="Proteomes" id="UP000301751">
    <property type="component" value="Unassembled WGS sequence"/>
</dbReference>
<dbReference type="PIRSF" id="PIRSF006603">
    <property type="entry name" value="DinF"/>
    <property type="match status" value="1"/>
</dbReference>
<keyword evidence="7" id="KW-0406">Ion transport</keyword>
<dbReference type="Pfam" id="PF01554">
    <property type="entry name" value="MatE"/>
    <property type="match status" value="2"/>
</dbReference>
<evidence type="ECO:0000256" key="5">
    <source>
        <dbReference type="ARBA" id="ARBA00022692"/>
    </source>
</evidence>
<feature type="transmembrane region" description="Helical" evidence="10">
    <location>
        <begin position="49"/>
        <end position="73"/>
    </location>
</feature>
<evidence type="ECO:0000256" key="6">
    <source>
        <dbReference type="ARBA" id="ARBA00022989"/>
    </source>
</evidence>
<dbReference type="InterPro" id="IPR048279">
    <property type="entry name" value="MdtK-like"/>
</dbReference>
<feature type="transmembrane region" description="Helical" evidence="10">
    <location>
        <begin position="321"/>
        <end position="344"/>
    </location>
</feature>
<evidence type="ECO:0000256" key="3">
    <source>
        <dbReference type="ARBA" id="ARBA00022449"/>
    </source>
</evidence>
<evidence type="ECO:0000256" key="10">
    <source>
        <dbReference type="SAM" id="Phobius"/>
    </source>
</evidence>
<keyword evidence="6 10" id="KW-1133">Transmembrane helix</keyword>
<dbReference type="AlphaFoldDB" id="A0A480AUE1"/>
<dbReference type="NCBIfam" id="TIGR00797">
    <property type="entry name" value="matE"/>
    <property type="match status" value="1"/>
</dbReference>
<dbReference type="OrthoDB" id="9780160at2"/>
<feature type="transmembrane region" description="Helical" evidence="10">
    <location>
        <begin position="133"/>
        <end position="151"/>
    </location>
</feature>
<dbReference type="InterPro" id="IPR002528">
    <property type="entry name" value="MATE_fam"/>
</dbReference>
<keyword evidence="4" id="KW-1003">Cell membrane</keyword>
<evidence type="ECO:0000256" key="9">
    <source>
        <dbReference type="ARBA" id="ARBA00031636"/>
    </source>
</evidence>
<evidence type="ECO:0000313" key="12">
    <source>
        <dbReference type="Proteomes" id="UP000301751"/>
    </source>
</evidence>
<evidence type="ECO:0000256" key="1">
    <source>
        <dbReference type="ARBA" id="ARBA00004429"/>
    </source>
</evidence>
<dbReference type="PANTHER" id="PTHR43298">
    <property type="entry name" value="MULTIDRUG RESISTANCE PROTEIN NORM-RELATED"/>
    <property type="match status" value="1"/>
</dbReference>
<keyword evidence="2" id="KW-0813">Transport</keyword>
<feature type="transmembrane region" description="Helical" evidence="10">
    <location>
        <begin position="19"/>
        <end position="43"/>
    </location>
</feature>
<dbReference type="InterPro" id="IPR050222">
    <property type="entry name" value="MATE_MdtK"/>
</dbReference>
<protein>
    <recommendedName>
        <fullName evidence="9">Multidrug-efflux transporter</fullName>
    </recommendedName>
</protein>
<feature type="transmembrane region" description="Helical" evidence="10">
    <location>
        <begin position="283"/>
        <end position="301"/>
    </location>
</feature>
<feature type="transmembrane region" description="Helical" evidence="10">
    <location>
        <begin position="189"/>
        <end position="218"/>
    </location>
</feature>
<keyword evidence="8 10" id="KW-0472">Membrane</keyword>
<keyword evidence="3" id="KW-0050">Antiport</keyword>
<feature type="transmembrane region" description="Helical" evidence="10">
    <location>
        <begin position="430"/>
        <end position="454"/>
    </location>
</feature>
<feature type="transmembrane region" description="Helical" evidence="10">
    <location>
        <begin position="163"/>
        <end position="183"/>
    </location>
</feature>
<dbReference type="PANTHER" id="PTHR43298:SF2">
    <property type="entry name" value="FMN_FAD EXPORTER YEEO-RELATED"/>
    <property type="match status" value="1"/>
</dbReference>
<keyword evidence="5 10" id="KW-0812">Transmembrane</keyword>
<evidence type="ECO:0000313" key="11">
    <source>
        <dbReference type="EMBL" id="GCL64963.1"/>
    </source>
</evidence>
<dbReference type="CDD" id="cd13131">
    <property type="entry name" value="MATE_NorM_like"/>
    <property type="match status" value="1"/>
</dbReference>
<comment type="caution">
    <text evidence="11">The sequence shown here is derived from an EMBL/GenBank/DDBJ whole genome shotgun (WGS) entry which is preliminary data.</text>
</comment>
<gene>
    <name evidence="11" type="ORF">AQPW35_40440</name>
</gene>
<dbReference type="GO" id="GO:0042910">
    <property type="term" value="F:xenobiotic transmembrane transporter activity"/>
    <property type="evidence" value="ECO:0007669"/>
    <property type="project" value="InterPro"/>
</dbReference>
<sequence>MTPAAPTGLRASVQRILPLAWPLFIGQLAVLAFATIDTVLVARHSPTDLAALAVGSASYITVFIGLMGVVLAISPTVGQLYGAQRLHEAGRQVWQALWLALGCAVLGCAVLAFPAPFLALSKAGPEVADKVRGYLLALAVALPASLLFTVYRGFNNAVSRPKAVMALQLGGLALKVPLSLALVSGVPALGIPALGVVGCGIATAVAMWAQTAVAVVLLRRDPFYQRFDLLAPDVRRPHGPSIRALLRLGIPMGLGIGVEVTGFAFMAIFISRLGATPVAGHQIAANLVSLLFMLPLALGNASSTLVAQRIGAGDLADARCLCWHGLQLGVGLAALVGAAVFVGREQVLQLYTSNPAVVAAALPLLAWVALFHTVDAAQAVAAFVLRAWRIATLPTLIYVLALWGVGLGGGHLLAFNLGGGVPADWQGARGFWIASTAGLALSAVGLVALLAWVLHQRGGAAVRPAAAGG</sequence>
<dbReference type="EMBL" id="BJCL01000012">
    <property type="protein sequence ID" value="GCL64963.1"/>
    <property type="molecule type" value="Genomic_DNA"/>
</dbReference>